<evidence type="ECO:0000313" key="1">
    <source>
        <dbReference type="EMBL" id="KAK8565248.1"/>
    </source>
</evidence>
<proteinExistence type="predicted"/>
<dbReference type="InterPro" id="IPR053151">
    <property type="entry name" value="RNase_H-like"/>
</dbReference>
<organism evidence="1 2">
    <name type="scientific">Hibiscus sabdariffa</name>
    <name type="common">roselle</name>
    <dbReference type="NCBI Taxonomy" id="183260"/>
    <lineage>
        <taxon>Eukaryota</taxon>
        <taxon>Viridiplantae</taxon>
        <taxon>Streptophyta</taxon>
        <taxon>Embryophyta</taxon>
        <taxon>Tracheophyta</taxon>
        <taxon>Spermatophyta</taxon>
        <taxon>Magnoliopsida</taxon>
        <taxon>eudicotyledons</taxon>
        <taxon>Gunneridae</taxon>
        <taxon>Pentapetalae</taxon>
        <taxon>rosids</taxon>
        <taxon>malvids</taxon>
        <taxon>Malvales</taxon>
        <taxon>Malvaceae</taxon>
        <taxon>Malvoideae</taxon>
        <taxon>Hibiscus</taxon>
    </lineage>
</organism>
<dbReference type="EMBL" id="JBBPBM010000010">
    <property type="protein sequence ID" value="KAK8565248.1"/>
    <property type="molecule type" value="Genomic_DNA"/>
</dbReference>
<evidence type="ECO:0000313" key="2">
    <source>
        <dbReference type="Proteomes" id="UP001472677"/>
    </source>
</evidence>
<reference evidence="1 2" key="1">
    <citation type="journal article" date="2024" name="G3 (Bethesda)">
        <title>Genome assembly of Hibiscus sabdariffa L. provides insights into metabolisms of medicinal natural products.</title>
        <authorList>
            <person name="Kim T."/>
        </authorList>
    </citation>
    <scope>NUCLEOTIDE SEQUENCE [LARGE SCALE GENOMIC DNA]</scope>
    <source>
        <strain evidence="1">TK-2024</strain>
        <tissue evidence="1">Old leaves</tissue>
    </source>
</reference>
<dbReference type="Proteomes" id="UP001472677">
    <property type="component" value="Unassembled WGS sequence"/>
</dbReference>
<evidence type="ECO:0008006" key="3">
    <source>
        <dbReference type="Google" id="ProtNLM"/>
    </source>
</evidence>
<dbReference type="PANTHER" id="PTHR47723">
    <property type="entry name" value="OS05G0353850 PROTEIN"/>
    <property type="match status" value="1"/>
</dbReference>
<name>A0ABR2EV31_9ROSI</name>
<comment type="caution">
    <text evidence="1">The sequence shown here is derived from an EMBL/GenBank/DDBJ whole genome shotgun (WGS) entry which is preliminary data.</text>
</comment>
<keyword evidence="2" id="KW-1185">Reference proteome</keyword>
<protein>
    <recommendedName>
        <fullName evidence="3">RNase H type-1 domain-containing protein</fullName>
    </recommendedName>
</protein>
<sequence length="155" mass="17473">MIGDLRSIVAADVRRVDWAVIRWCQPPEGWCKLNNNRAVVAGSGDSAGGGVIQNASGHWLIGFNRWLVDNVEVFNLLQYYNEGSLTLSLVSHIVSMVNRQWSVEICHILREGNKLVDCMSKCASREVLICHHFFPPKVVKLQLEEDLRNTSIERG</sequence>
<accession>A0ABR2EV31</accession>
<gene>
    <name evidence="1" type="ORF">V6N12_058818</name>
</gene>
<dbReference type="PANTHER" id="PTHR47723:SF19">
    <property type="entry name" value="POLYNUCLEOTIDYL TRANSFERASE, RIBONUCLEASE H-LIKE SUPERFAMILY PROTEIN"/>
    <property type="match status" value="1"/>
</dbReference>